<evidence type="ECO:0000256" key="5">
    <source>
        <dbReference type="ARBA" id="ARBA00023002"/>
    </source>
</evidence>
<evidence type="ECO:0000256" key="4">
    <source>
        <dbReference type="ARBA" id="ARBA00022827"/>
    </source>
</evidence>
<dbReference type="Pfam" id="PF05199">
    <property type="entry name" value="GMC_oxred_C"/>
    <property type="match status" value="1"/>
</dbReference>
<accession>A0A423JF79</accession>
<keyword evidence="4" id="KW-0274">FAD</keyword>
<comment type="similarity">
    <text evidence="2">Belongs to the GMC oxidoreductase family.</text>
</comment>
<dbReference type="InterPro" id="IPR036188">
    <property type="entry name" value="FAD/NAD-bd_sf"/>
</dbReference>
<evidence type="ECO:0000256" key="3">
    <source>
        <dbReference type="ARBA" id="ARBA00022630"/>
    </source>
</evidence>
<dbReference type="SUPFAM" id="SSF51905">
    <property type="entry name" value="FAD/NAD(P)-binding domain"/>
    <property type="match status" value="1"/>
</dbReference>
<comment type="caution">
    <text evidence="7">The sequence shown here is derived from an EMBL/GenBank/DDBJ whole genome shotgun (WGS) entry which is preliminary data.</text>
</comment>
<sequence length="531" mass="57888">MAEGCRFGARAGVGLDSDAKRLQLLRSTLVQTIVTGGGDIEVPCVNATRFMLAFRVHKIYSEAVMVVEFPEFLKQGEHSPDVIIVGSGLAAFAAAYTLESRGIPCTLFESGAGPGQKEWKITSETIAMADYGVSESYAQLHIRREPGGASSVWGGWCTTLRGFNFSRKDLAGYPAWPIDKNELLPFYRKAIDWLQIDGGERALADDVLISEKTQLVAKPFGFSPPTRYETTLKEHVAASTLIKLVTNATVDSFEAKNGKVESLVFKTPEGLKKIKCSKEVILAGGAVGNARVLARSKKSLQLADKTAAFVGNHFYEHPHCYSIGKVLFAPETAALIDKQEYWSRTFVSIAPTTQYLEKHGLTDFNFQLVKFYADRLTPSELEVANNYRAIHGVEPQFYQCILGMEQMAVASNSVLDADVVSGKNDGHLKLDLDPQTVIVSAAKKWLATQCMQIWSEPEKPAPVQAVGHLHGTTRMAANKDEGVVDKNCRVFGVENLYVAGSSVFPTGGFSNPTMTIVALAKRLGEHVQGGV</sequence>
<protein>
    <recommendedName>
        <fullName evidence="6">Glucose-methanol-choline oxidoreductase C-terminal domain-containing protein</fullName>
    </recommendedName>
</protein>
<proteinExistence type="inferred from homology"/>
<dbReference type="Pfam" id="PF13450">
    <property type="entry name" value="NAD_binding_8"/>
    <property type="match status" value="1"/>
</dbReference>
<evidence type="ECO:0000259" key="6">
    <source>
        <dbReference type="Pfam" id="PF05199"/>
    </source>
</evidence>
<feature type="domain" description="Glucose-methanol-choline oxidoreductase C-terminal" evidence="6">
    <location>
        <begin position="463"/>
        <end position="520"/>
    </location>
</feature>
<dbReference type="GO" id="GO:0016614">
    <property type="term" value="F:oxidoreductase activity, acting on CH-OH group of donors"/>
    <property type="evidence" value="ECO:0007669"/>
    <property type="project" value="InterPro"/>
</dbReference>
<keyword evidence="3" id="KW-0285">Flavoprotein</keyword>
<dbReference type="PANTHER" id="PTHR42784">
    <property type="entry name" value="PYRANOSE 2-OXIDASE"/>
    <property type="match status" value="1"/>
</dbReference>
<evidence type="ECO:0000256" key="1">
    <source>
        <dbReference type="ARBA" id="ARBA00001974"/>
    </source>
</evidence>
<evidence type="ECO:0000313" key="8">
    <source>
        <dbReference type="Proteomes" id="UP000283260"/>
    </source>
</evidence>
<keyword evidence="5" id="KW-0560">Oxidoreductase</keyword>
<reference evidence="7 8" key="1">
    <citation type="submission" date="2016-10" db="EMBL/GenBank/DDBJ databases">
        <title>Comparative genome analysis of multiple Pseudomonas spp. focuses on biocontrol and plant growth promoting traits.</title>
        <authorList>
            <person name="Tao X.-Y."/>
            <person name="Taylor C.G."/>
        </authorList>
    </citation>
    <scope>NUCLEOTIDE SEQUENCE [LARGE SCALE GENOMIC DNA]</scope>
    <source>
        <strain evidence="7 8">94G2</strain>
    </source>
</reference>
<dbReference type="AlphaFoldDB" id="A0A423JF79"/>
<dbReference type="PANTHER" id="PTHR42784:SF1">
    <property type="entry name" value="PYRANOSE 2-OXIDASE"/>
    <property type="match status" value="1"/>
</dbReference>
<dbReference type="InterPro" id="IPR007867">
    <property type="entry name" value="GMC_OxRtase_C"/>
</dbReference>
<gene>
    <name evidence="7" type="ORF">BK661_02800</name>
</gene>
<evidence type="ECO:0000313" key="7">
    <source>
        <dbReference type="EMBL" id="RON36333.1"/>
    </source>
</evidence>
<name>A0A423JF79_9PSED</name>
<dbReference type="InterPro" id="IPR051473">
    <property type="entry name" value="P2Ox-like"/>
</dbReference>
<comment type="cofactor">
    <cofactor evidence="1">
        <name>FAD</name>
        <dbReference type="ChEBI" id="CHEBI:57692"/>
    </cofactor>
</comment>
<dbReference type="Proteomes" id="UP000283260">
    <property type="component" value="Unassembled WGS sequence"/>
</dbReference>
<evidence type="ECO:0000256" key="2">
    <source>
        <dbReference type="ARBA" id="ARBA00010790"/>
    </source>
</evidence>
<dbReference type="Gene3D" id="3.50.50.60">
    <property type="entry name" value="FAD/NAD(P)-binding domain"/>
    <property type="match status" value="2"/>
</dbReference>
<dbReference type="EMBL" id="MOBL01000003">
    <property type="protein sequence ID" value="RON36333.1"/>
    <property type="molecule type" value="Genomic_DNA"/>
</dbReference>
<organism evidence="7 8">
    <name type="scientific">Pseudomonas frederiksbergensis</name>
    <dbReference type="NCBI Taxonomy" id="104087"/>
    <lineage>
        <taxon>Bacteria</taxon>
        <taxon>Pseudomonadati</taxon>
        <taxon>Pseudomonadota</taxon>
        <taxon>Gammaproteobacteria</taxon>
        <taxon>Pseudomonadales</taxon>
        <taxon>Pseudomonadaceae</taxon>
        <taxon>Pseudomonas</taxon>
    </lineage>
</organism>